<dbReference type="EMBL" id="JAOAMV010000002">
    <property type="protein sequence ID" value="MCT2558068.1"/>
    <property type="molecule type" value="Genomic_DNA"/>
</dbReference>
<dbReference type="GO" id="GO:0005524">
    <property type="term" value="F:ATP binding"/>
    <property type="evidence" value="ECO:0007669"/>
    <property type="project" value="UniProtKB-UniRule"/>
</dbReference>
<dbReference type="SUPFAM" id="SSF52540">
    <property type="entry name" value="P-loop containing nucleoside triphosphate hydrolases"/>
    <property type="match status" value="1"/>
</dbReference>
<dbReference type="Gene3D" id="3.40.50.300">
    <property type="entry name" value="P-loop containing nucleotide triphosphate hydrolases"/>
    <property type="match status" value="1"/>
</dbReference>
<evidence type="ECO:0000256" key="5">
    <source>
        <dbReference type="ARBA" id="ARBA00022694"/>
    </source>
</evidence>
<dbReference type="PANTHER" id="PTHR11088:SF60">
    <property type="entry name" value="TRNA DIMETHYLALLYLTRANSFERASE"/>
    <property type="match status" value="1"/>
</dbReference>
<keyword evidence="7 10" id="KW-0067">ATP-binding</keyword>
<evidence type="ECO:0000313" key="14">
    <source>
        <dbReference type="EMBL" id="MCT2558068.1"/>
    </source>
</evidence>
<dbReference type="GO" id="GO:0052381">
    <property type="term" value="F:tRNA dimethylallyltransferase activity"/>
    <property type="evidence" value="ECO:0007669"/>
    <property type="project" value="UniProtKB-UniRule"/>
</dbReference>
<dbReference type="Pfam" id="PF01715">
    <property type="entry name" value="IPPT"/>
    <property type="match status" value="1"/>
</dbReference>
<dbReference type="PANTHER" id="PTHR11088">
    <property type="entry name" value="TRNA DIMETHYLALLYLTRANSFERASE"/>
    <property type="match status" value="1"/>
</dbReference>
<dbReference type="InterPro" id="IPR018022">
    <property type="entry name" value="IPT"/>
</dbReference>
<evidence type="ECO:0000256" key="1">
    <source>
        <dbReference type="ARBA" id="ARBA00001946"/>
    </source>
</evidence>
<evidence type="ECO:0000256" key="11">
    <source>
        <dbReference type="RuleBase" id="RU003783"/>
    </source>
</evidence>
<sequence>MSTGKSPEEVGVSPGGRGPLALIAGPTASGKSDLAVRLALAHGNAVVINADSAQVYADLQVLSARPTEAEMRGVRHRLFGTWDGARACSAADWAAAARAEVAAAHRTGALPILVGGTGLYIRTLLDGIAPVPAIDPAIREEVRALPVAEAHAALAREDPQRAAVLAPADTTRVARALEVVRSTGHTLSHWQARRAGGIADRVTLAPVVLEADRAWLSRRCDRRFEIMAESGAREEVAALIARDLDPSLPVMRAIGVREIAAWLDGRVDREAAIAAGQLATRQYAKRQATWFRHQLPKSWKRVRAENIILVEQIETLFADNALT</sequence>
<dbReference type="GO" id="GO:0006400">
    <property type="term" value="P:tRNA modification"/>
    <property type="evidence" value="ECO:0007669"/>
    <property type="project" value="TreeGrafter"/>
</dbReference>
<evidence type="ECO:0000256" key="12">
    <source>
        <dbReference type="RuleBase" id="RU003784"/>
    </source>
</evidence>
<evidence type="ECO:0000256" key="6">
    <source>
        <dbReference type="ARBA" id="ARBA00022741"/>
    </source>
</evidence>
<feature type="region of interest" description="Interaction with substrate tRNA" evidence="10">
    <location>
        <begin position="51"/>
        <end position="54"/>
    </location>
</feature>
<dbReference type="EC" id="2.5.1.75" evidence="10"/>
<comment type="cofactor">
    <cofactor evidence="1 10">
        <name>Mg(2+)</name>
        <dbReference type="ChEBI" id="CHEBI:18420"/>
    </cofactor>
</comment>
<reference evidence="14" key="1">
    <citation type="submission" date="2022-09" db="EMBL/GenBank/DDBJ databases">
        <title>The genome sequence of Tsuneonella sp. YG55.</title>
        <authorList>
            <person name="Liu Y."/>
        </authorList>
    </citation>
    <scope>NUCLEOTIDE SEQUENCE</scope>
    <source>
        <strain evidence="14">YG55</strain>
    </source>
</reference>
<comment type="similarity">
    <text evidence="3 10 13">Belongs to the IPP transferase family.</text>
</comment>
<comment type="caution">
    <text evidence="14">The sequence shown here is derived from an EMBL/GenBank/DDBJ whole genome shotgun (WGS) entry which is preliminary data.</text>
</comment>
<keyword evidence="8 10" id="KW-0460">Magnesium</keyword>
<dbReference type="Proteomes" id="UP001142648">
    <property type="component" value="Unassembled WGS sequence"/>
</dbReference>
<keyword evidence="5 10" id="KW-0819">tRNA processing</keyword>
<protein>
    <recommendedName>
        <fullName evidence="10">tRNA dimethylallyltransferase</fullName>
        <ecNumber evidence="10">2.5.1.75</ecNumber>
    </recommendedName>
    <alternativeName>
        <fullName evidence="10">Dimethylallyl diphosphate:tRNA dimethylallyltransferase</fullName>
        <shortName evidence="10">DMAPP:tRNA dimethylallyltransferase</shortName>
        <shortName evidence="10">DMATase</shortName>
    </alternativeName>
    <alternativeName>
        <fullName evidence="10">Isopentenyl-diphosphate:tRNA isopentenyltransferase</fullName>
        <shortName evidence="10">IPP transferase</shortName>
        <shortName evidence="10">IPPT</shortName>
        <shortName evidence="10">IPTase</shortName>
    </alternativeName>
</protein>
<feature type="site" description="Interaction with substrate tRNA" evidence="10">
    <location>
        <position position="139"/>
    </location>
</feature>
<feature type="binding site" evidence="10">
    <location>
        <begin position="25"/>
        <end position="32"/>
    </location>
    <ligand>
        <name>ATP</name>
        <dbReference type="ChEBI" id="CHEBI:30616"/>
    </ligand>
</feature>
<accession>A0A9X2VZD7</accession>
<evidence type="ECO:0000256" key="3">
    <source>
        <dbReference type="ARBA" id="ARBA00005842"/>
    </source>
</evidence>
<dbReference type="InterPro" id="IPR039657">
    <property type="entry name" value="Dimethylallyltransferase"/>
</dbReference>
<comment type="catalytic activity">
    <reaction evidence="9 10 11">
        <text>adenosine(37) in tRNA + dimethylallyl diphosphate = N(6)-dimethylallyladenosine(37) in tRNA + diphosphate</text>
        <dbReference type="Rhea" id="RHEA:26482"/>
        <dbReference type="Rhea" id="RHEA-COMP:10162"/>
        <dbReference type="Rhea" id="RHEA-COMP:10375"/>
        <dbReference type="ChEBI" id="CHEBI:33019"/>
        <dbReference type="ChEBI" id="CHEBI:57623"/>
        <dbReference type="ChEBI" id="CHEBI:74411"/>
        <dbReference type="ChEBI" id="CHEBI:74415"/>
        <dbReference type="EC" id="2.5.1.75"/>
    </reaction>
</comment>
<gene>
    <name evidence="10 14" type="primary">miaA</name>
    <name evidence="14" type="ORF">N0B51_03640</name>
</gene>
<name>A0A9X2VZD7_9SPHN</name>
<comment type="subunit">
    <text evidence="10">Monomer.</text>
</comment>
<dbReference type="InterPro" id="IPR027417">
    <property type="entry name" value="P-loop_NTPase"/>
</dbReference>
<dbReference type="RefSeq" id="WP_259960866.1">
    <property type="nucleotide sequence ID" value="NZ_JAOAMV010000002.1"/>
</dbReference>
<dbReference type="NCBIfam" id="TIGR00174">
    <property type="entry name" value="miaA"/>
    <property type="match status" value="1"/>
</dbReference>
<evidence type="ECO:0000256" key="4">
    <source>
        <dbReference type="ARBA" id="ARBA00022679"/>
    </source>
</evidence>
<keyword evidence="15" id="KW-1185">Reference proteome</keyword>
<keyword evidence="6 10" id="KW-0547">Nucleotide-binding</keyword>
<organism evidence="14 15">
    <name type="scientific">Tsuneonella litorea</name>
    <dbReference type="NCBI Taxonomy" id="2976475"/>
    <lineage>
        <taxon>Bacteria</taxon>
        <taxon>Pseudomonadati</taxon>
        <taxon>Pseudomonadota</taxon>
        <taxon>Alphaproteobacteria</taxon>
        <taxon>Sphingomonadales</taxon>
        <taxon>Erythrobacteraceae</taxon>
        <taxon>Tsuneonella</taxon>
    </lineage>
</organism>
<evidence type="ECO:0000256" key="2">
    <source>
        <dbReference type="ARBA" id="ARBA00003213"/>
    </source>
</evidence>
<evidence type="ECO:0000256" key="10">
    <source>
        <dbReference type="HAMAP-Rule" id="MF_00185"/>
    </source>
</evidence>
<evidence type="ECO:0000256" key="9">
    <source>
        <dbReference type="ARBA" id="ARBA00049563"/>
    </source>
</evidence>
<comment type="caution">
    <text evidence="10">Lacks conserved residue(s) required for the propagation of feature annotation.</text>
</comment>
<dbReference type="HAMAP" id="MF_00185">
    <property type="entry name" value="IPP_trans"/>
    <property type="match status" value="1"/>
</dbReference>
<feature type="site" description="Interaction with substrate tRNA" evidence="10">
    <location>
        <position position="117"/>
    </location>
</feature>
<evidence type="ECO:0000313" key="15">
    <source>
        <dbReference type="Proteomes" id="UP001142648"/>
    </source>
</evidence>
<evidence type="ECO:0000256" key="8">
    <source>
        <dbReference type="ARBA" id="ARBA00022842"/>
    </source>
</evidence>
<keyword evidence="4 10" id="KW-0808">Transferase</keyword>
<dbReference type="AlphaFoldDB" id="A0A9X2VZD7"/>
<evidence type="ECO:0000256" key="13">
    <source>
        <dbReference type="RuleBase" id="RU003785"/>
    </source>
</evidence>
<proteinExistence type="inferred from homology"/>
<comment type="function">
    <text evidence="2 10 12">Catalyzes the transfer of a dimethylallyl group onto the adenine at position 37 in tRNAs that read codons beginning with uridine, leading to the formation of N6-(dimethylallyl)adenosine (i(6)A).</text>
</comment>
<evidence type="ECO:0000256" key="7">
    <source>
        <dbReference type="ARBA" id="ARBA00022840"/>
    </source>
</evidence>
<feature type="binding site" evidence="10">
    <location>
        <begin position="27"/>
        <end position="32"/>
    </location>
    <ligand>
        <name>substrate</name>
    </ligand>
</feature>
<dbReference type="Gene3D" id="1.10.20.140">
    <property type="match status" value="1"/>
</dbReference>